<evidence type="ECO:0000256" key="1">
    <source>
        <dbReference type="SAM" id="Phobius"/>
    </source>
</evidence>
<keyword evidence="1" id="KW-1133">Transmembrane helix</keyword>
<keyword evidence="3" id="KW-1185">Reference proteome</keyword>
<name>A0A931ADY7_9ACTN</name>
<proteinExistence type="predicted"/>
<dbReference type="Proteomes" id="UP000605361">
    <property type="component" value="Unassembled WGS sequence"/>
</dbReference>
<reference evidence="2" key="1">
    <citation type="submission" date="2020-11" db="EMBL/GenBank/DDBJ databases">
        <title>Whole-genome analyses of Nonomuraea sp. K274.</title>
        <authorList>
            <person name="Veyisoglu A."/>
        </authorList>
    </citation>
    <scope>NUCLEOTIDE SEQUENCE</scope>
    <source>
        <strain evidence="2">K274</strain>
    </source>
</reference>
<evidence type="ECO:0000313" key="2">
    <source>
        <dbReference type="EMBL" id="MBF8191101.1"/>
    </source>
</evidence>
<dbReference type="AlphaFoldDB" id="A0A931ADY7"/>
<comment type="caution">
    <text evidence="2">The sequence shown here is derived from an EMBL/GenBank/DDBJ whole genome shotgun (WGS) entry which is preliminary data.</text>
</comment>
<keyword evidence="1" id="KW-0472">Membrane</keyword>
<accession>A0A931ADY7</accession>
<gene>
    <name evidence="2" type="ORF">ITP53_36415</name>
</gene>
<dbReference type="EMBL" id="JADOGI010000146">
    <property type="protein sequence ID" value="MBF8191101.1"/>
    <property type="molecule type" value="Genomic_DNA"/>
</dbReference>
<sequence>MTVQDLREALRDQAEAPSPANPHRHDQVRARIRGTRLRRRAAAGMVTGMAAVAAIAVGVSLFPGTTGPVPRETTTAAAGPVSKLPESFTAQDGTEYRRLATAELRDTGEKAVSVTVPLSGRPLDMAAPCDGEFVTAMPDVTVNGKRATAPSFGCADGMYLRSLTVPPGATEVTVKFDATEYGCLRTKKDGPCLPDKFPPGGWDLAVYEWTPPAEPVEPAQVKAFPDRLGGMELATSASGVWPQDSSFTMTAEGTGGQIGVEQLCTGDLATRMWFTFRVGDKELPQTSGCGVWEEGPFPMAMSEVTVPKGERVTVTGRLGGWGEFTNRPVRWSVGVYAR</sequence>
<dbReference type="RefSeq" id="WP_195900010.1">
    <property type="nucleotide sequence ID" value="NZ_JADOGI010000146.1"/>
</dbReference>
<organism evidence="2 3">
    <name type="scientific">Nonomuraea cypriaca</name>
    <dbReference type="NCBI Taxonomy" id="1187855"/>
    <lineage>
        <taxon>Bacteria</taxon>
        <taxon>Bacillati</taxon>
        <taxon>Actinomycetota</taxon>
        <taxon>Actinomycetes</taxon>
        <taxon>Streptosporangiales</taxon>
        <taxon>Streptosporangiaceae</taxon>
        <taxon>Nonomuraea</taxon>
    </lineage>
</organism>
<feature type="transmembrane region" description="Helical" evidence="1">
    <location>
        <begin position="41"/>
        <end position="62"/>
    </location>
</feature>
<protein>
    <submittedName>
        <fullName evidence="2">Uncharacterized protein</fullName>
    </submittedName>
</protein>
<evidence type="ECO:0000313" key="3">
    <source>
        <dbReference type="Proteomes" id="UP000605361"/>
    </source>
</evidence>
<keyword evidence="1" id="KW-0812">Transmembrane</keyword>